<accession>A0A9D5UC95</accession>
<evidence type="ECO:0000313" key="3">
    <source>
        <dbReference type="EMBL" id="MBE7702300.1"/>
    </source>
</evidence>
<feature type="region of interest" description="Disordered" evidence="1">
    <location>
        <begin position="205"/>
        <end position="241"/>
    </location>
</feature>
<dbReference type="Gene3D" id="6.10.140.530">
    <property type="match status" value="1"/>
</dbReference>
<dbReference type="RefSeq" id="WP_193721489.1">
    <property type="nucleotide sequence ID" value="NZ_JACSPN010000040.1"/>
</dbReference>
<feature type="domain" description="Helicase-associated" evidence="2">
    <location>
        <begin position="185"/>
        <end position="245"/>
    </location>
</feature>
<dbReference type="EMBL" id="JACSPN010000040">
    <property type="protein sequence ID" value="MBE7702300.1"/>
    <property type="molecule type" value="Genomic_DNA"/>
</dbReference>
<proteinExistence type="predicted"/>
<gene>
    <name evidence="3" type="ORF">H9623_18570</name>
</gene>
<dbReference type="InterPro" id="IPR005114">
    <property type="entry name" value="Helicase_assoc"/>
</dbReference>
<evidence type="ECO:0000256" key="1">
    <source>
        <dbReference type="SAM" id="MobiDB-lite"/>
    </source>
</evidence>
<evidence type="ECO:0000313" key="4">
    <source>
        <dbReference type="Proteomes" id="UP000822993"/>
    </source>
</evidence>
<name>A0A9D5UC95_9CELL</name>
<dbReference type="PANTHER" id="PTHR33418">
    <property type="entry name" value="HELICASE-ASSOCIATED"/>
    <property type="match status" value="1"/>
</dbReference>
<evidence type="ECO:0000259" key="2">
    <source>
        <dbReference type="Pfam" id="PF03457"/>
    </source>
</evidence>
<dbReference type="PANTHER" id="PTHR33418:SF1">
    <property type="entry name" value="HELICASE-ASSOCIATED DOMAIN-CONTAINING PROTEIN"/>
    <property type="match status" value="1"/>
</dbReference>
<reference evidence="3 4" key="1">
    <citation type="submission" date="2020-08" db="EMBL/GenBank/DDBJ databases">
        <title>A Genomic Blueprint of the Chicken Gut Microbiome.</title>
        <authorList>
            <person name="Gilroy R."/>
            <person name="Ravi A."/>
            <person name="Getino M."/>
            <person name="Pursley I."/>
            <person name="Horton D.L."/>
            <person name="Alikhan N.-F."/>
            <person name="Baker D."/>
            <person name="Gharbi K."/>
            <person name="Hall N."/>
            <person name="Watson M."/>
            <person name="Adriaenssens E.M."/>
            <person name="Foster-Nyarko E."/>
            <person name="Jarju S."/>
            <person name="Secka A."/>
            <person name="Antonio M."/>
            <person name="Oren A."/>
            <person name="Chaudhuri R."/>
            <person name="La Ragione R.M."/>
            <person name="Hildebrand F."/>
            <person name="Pallen M.J."/>
        </authorList>
    </citation>
    <scope>NUCLEOTIDE SEQUENCE [LARGE SCALE GENOMIC DNA]</scope>
    <source>
        <strain evidence="3 4">Sa1BUA8</strain>
    </source>
</reference>
<dbReference type="Proteomes" id="UP000822993">
    <property type="component" value="Unassembled WGS sequence"/>
</dbReference>
<organism evidence="3 4">
    <name type="scientific">Oerskovia douganii</name>
    <dbReference type="NCBI Taxonomy" id="2762210"/>
    <lineage>
        <taxon>Bacteria</taxon>
        <taxon>Bacillati</taxon>
        <taxon>Actinomycetota</taxon>
        <taxon>Actinomycetes</taxon>
        <taxon>Micrococcales</taxon>
        <taxon>Cellulomonadaceae</taxon>
        <taxon>Oerskovia</taxon>
    </lineage>
</organism>
<protein>
    <submittedName>
        <fullName evidence="3">Helicase associated domain-containing protein</fullName>
    </submittedName>
</protein>
<comment type="caution">
    <text evidence="3">The sequence shown here is derived from an EMBL/GenBank/DDBJ whole genome shotgun (WGS) entry which is preliminary data.</text>
</comment>
<sequence>MGDHADSAVHHPDHTLQALDLKGLRGDAGFFVRADAVAAFVARERRFPKKSDADATAVLLAEWLANQRQYRHGRGVGVGSFTDERKAYLDRVAPGWDVMRKTDSFEDSAAATASWARENGRLPSEREGASEEELMLGKFVNAARTAATSYRRAPEKRSSMLWNSQRQLLLDTLLPNWDRPLKVRKDFEAMVDELADFVARQERWPAGASSTTAPPEERSLGTWLANRKSDGRKGSLSPERTATLDRRVPGWNATLRKRG</sequence>
<dbReference type="AlphaFoldDB" id="A0A9D5UC95"/>
<keyword evidence="4" id="KW-1185">Reference proteome</keyword>
<dbReference type="Pfam" id="PF03457">
    <property type="entry name" value="HA"/>
    <property type="match status" value="1"/>
</dbReference>